<name>A0AAN0J3Q3_AMPQE</name>
<dbReference type="PANTHER" id="PTHR46902:SF1">
    <property type="entry name" value="DOMON DOMAIN-CONTAINING PROTEIN FRRS1L"/>
    <property type="match status" value="1"/>
</dbReference>
<dbReference type="CDD" id="cd08544">
    <property type="entry name" value="Reeler"/>
    <property type="match status" value="1"/>
</dbReference>
<evidence type="ECO:0000259" key="15">
    <source>
        <dbReference type="PROSITE" id="PS50939"/>
    </source>
</evidence>
<dbReference type="SMART" id="SM00665">
    <property type="entry name" value="B561"/>
    <property type="match status" value="1"/>
</dbReference>
<feature type="domain" description="DOMON" evidence="14">
    <location>
        <begin position="938"/>
        <end position="1058"/>
    </location>
</feature>
<evidence type="ECO:0000256" key="4">
    <source>
        <dbReference type="ARBA" id="ARBA00022448"/>
    </source>
</evidence>
<dbReference type="GO" id="GO:0016020">
    <property type="term" value="C:membrane"/>
    <property type="evidence" value="ECO:0007669"/>
    <property type="project" value="UniProtKB-SubCell"/>
</dbReference>
<feature type="domain" description="DOMON" evidence="14">
    <location>
        <begin position="570"/>
        <end position="689"/>
    </location>
</feature>
<keyword evidence="4" id="KW-0813">Transport</keyword>
<evidence type="ECO:0000256" key="12">
    <source>
        <dbReference type="SAM" id="Phobius"/>
    </source>
</evidence>
<dbReference type="PROSITE" id="PS50939">
    <property type="entry name" value="CYTOCHROME_B561"/>
    <property type="match status" value="1"/>
</dbReference>
<accession>A0AAN0J3Q3</accession>
<comment type="cofactor">
    <cofactor evidence="1">
        <name>heme b</name>
        <dbReference type="ChEBI" id="CHEBI:60344"/>
    </cofactor>
</comment>
<evidence type="ECO:0000259" key="16">
    <source>
        <dbReference type="PROSITE" id="PS51019"/>
    </source>
</evidence>
<feature type="transmembrane region" description="Helical" evidence="12">
    <location>
        <begin position="1392"/>
        <end position="1419"/>
    </location>
</feature>
<feature type="compositionally biased region" description="Basic and acidic residues" evidence="11">
    <location>
        <begin position="1490"/>
        <end position="1499"/>
    </location>
</feature>
<feature type="transmembrane region" description="Helical" evidence="12">
    <location>
        <begin position="1431"/>
        <end position="1458"/>
    </location>
</feature>
<dbReference type="InterPro" id="IPR042789">
    <property type="entry name" value="FRRS1L"/>
</dbReference>
<feature type="transmembrane region" description="Helical" evidence="12">
    <location>
        <begin position="1359"/>
        <end position="1380"/>
    </location>
</feature>
<feature type="domain" description="DOMON" evidence="14">
    <location>
        <begin position="202"/>
        <end position="321"/>
    </location>
</feature>
<evidence type="ECO:0008006" key="19">
    <source>
        <dbReference type="Google" id="ProtNLM"/>
    </source>
</evidence>
<feature type="domain" description="DOMON" evidence="14">
    <location>
        <begin position="386"/>
        <end position="505"/>
    </location>
</feature>
<evidence type="ECO:0000256" key="11">
    <source>
        <dbReference type="SAM" id="MobiDB-lite"/>
    </source>
</evidence>
<dbReference type="InterPro" id="IPR002861">
    <property type="entry name" value="Reeler_dom"/>
</dbReference>
<dbReference type="Gene3D" id="2.60.40.4060">
    <property type="entry name" value="Reeler domain"/>
    <property type="match status" value="1"/>
</dbReference>
<feature type="domain" description="Reelin" evidence="16">
    <location>
        <begin position="17"/>
        <end position="188"/>
    </location>
</feature>
<dbReference type="PROSITE" id="PS51019">
    <property type="entry name" value="REELIN"/>
    <property type="match status" value="1"/>
</dbReference>
<comment type="subcellular location">
    <subcellularLocation>
        <location evidence="2">Membrane</location>
        <topology evidence="2">Multi-pass membrane protein</topology>
    </subcellularLocation>
</comment>
<keyword evidence="7 12" id="KW-1133">Transmembrane helix</keyword>
<reference evidence="18" key="1">
    <citation type="journal article" date="2010" name="Nature">
        <title>The Amphimedon queenslandica genome and the evolution of animal complexity.</title>
        <authorList>
            <person name="Srivastava M."/>
            <person name="Simakov O."/>
            <person name="Chapman J."/>
            <person name="Fahey B."/>
            <person name="Gauthier M.E."/>
            <person name="Mitros T."/>
            <person name="Richards G.S."/>
            <person name="Conaco C."/>
            <person name="Dacre M."/>
            <person name="Hellsten U."/>
            <person name="Larroux C."/>
            <person name="Putnam N.H."/>
            <person name="Stanke M."/>
            <person name="Adamska M."/>
            <person name="Darling A."/>
            <person name="Degnan S.M."/>
            <person name="Oakley T.H."/>
            <person name="Plachetzki D.C."/>
            <person name="Zhai Y."/>
            <person name="Adamski M."/>
            <person name="Calcino A."/>
            <person name="Cummins S.F."/>
            <person name="Goodstein D.M."/>
            <person name="Harris C."/>
            <person name="Jackson D.J."/>
            <person name="Leys S.P."/>
            <person name="Shu S."/>
            <person name="Woodcroft B.J."/>
            <person name="Vervoort M."/>
            <person name="Kosik K.S."/>
            <person name="Manning G."/>
            <person name="Degnan B.M."/>
            <person name="Rokhsar D.S."/>
        </authorList>
    </citation>
    <scope>NUCLEOTIDE SEQUENCE [LARGE SCALE GENOMIC DNA]</scope>
</reference>
<dbReference type="InterPro" id="IPR006593">
    <property type="entry name" value="Cyt_b561/ferric_Rdtase_TM"/>
</dbReference>
<dbReference type="Proteomes" id="UP000007879">
    <property type="component" value="Unassembled WGS sequence"/>
</dbReference>
<evidence type="ECO:0000256" key="7">
    <source>
        <dbReference type="ARBA" id="ARBA00022989"/>
    </source>
</evidence>
<feature type="transmembrane region" description="Helical" evidence="12">
    <location>
        <begin position="1315"/>
        <end position="1339"/>
    </location>
</feature>
<dbReference type="SMART" id="SM00664">
    <property type="entry name" value="DoH"/>
    <property type="match status" value="6"/>
</dbReference>
<feature type="domain" description="DOMON" evidence="14">
    <location>
        <begin position="1116"/>
        <end position="1238"/>
    </location>
</feature>
<evidence type="ECO:0000313" key="18">
    <source>
        <dbReference type="Proteomes" id="UP000007879"/>
    </source>
</evidence>
<feature type="region of interest" description="Disordered" evidence="11">
    <location>
        <begin position="1483"/>
        <end position="1514"/>
    </location>
</feature>
<feature type="transmembrane region" description="Helical" evidence="12">
    <location>
        <begin position="1519"/>
        <end position="1542"/>
    </location>
</feature>
<keyword evidence="6" id="KW-0249">Electron transport</keyword>
<dbReference type="EnsemblMetazoa" id="XM_019996106.1">
    <property type="protein sequence ID" value="XP_019851665.1"/>
    <property type="gene ID" value="LOC100636115"/>
</dbReference>
<evidence type="ECO:0000256" key="9">
    <source>
        <dbReference type="ARBA" id="ARBA00023136"/>
    </source>
</evidence>
<protein>
    <recommendedName>
        <fullName evidence="19">Ferric-chelate reductase 1</fullName>
    </recommendedName>
</protein>
<evidence type="ECO:0000256" key="10">
    <source>
        <dbReference type="ARBA" id="ARBA00023180"/>
    </source>
</evidence>
<evidence type="ECO:0000256" key="5">
    <source>
        <dbReference type="ARBA" id="ARBA00022692"/>
    </source>
</evidence>
<evidence type="ECO:0000256" key="2">
    <source>
        <dbReference type="ARBA" id="ARBA00004141"/>
    </source>
</evidence>
<keyword evidence="10" id="KW-0325">Glycoprotein</keyword>
<dbReference type="InterPro" id="IPR005018">
    <property type="entry name" value="DOMON_domain"/>
</dbReference>
<reference evidence="17" key="2">
    <citation type="submission" date="2024-06" db="UniProtKB">
        <authorList>
            <consortium name="EnsemblMetazoa"/>
        </authorList>
    </citation>
    <scope>IDENTIFICATION</scope>
</reference>
<comment type="similarity">
    <text evidence="3">Belongs to the FRRS1 family.</text>
</comment>
<keyword evidence="8" id="KW-0408">Iron</keyword>
<dbReference type="PROSITE" id="PS50836">
    <property type="entry name" value="DOMON"/>
    <property type="match status" value="6"/>
</dbReference>
<dbReference type="Pfam" id="PF03351">
    <property type="entry name" value="DOMON"/>
    <property type="match status" value="6"/>
</dbReference>
<sequence>MVAVSYCRSFSLLLVFLGLATALPSGAPPQACVSLVPGHGAVPIDPALRPPPYFIVSDLLMKNGSLVYEPDETYNISLISVLGATFRGFIVQARDVNGSVIGMMDTSGSNGQARLADCPDSNNSTVTHVNNYDKSSVSFQWTAPSGFDDIVELRYSVVIMFASYYVNLNAADFPVNCNITLTDVGTHPLIFRMPENCPRQECEYFVGLGLNPSDPTYLDVYLEGNAAGWIAIGFSNNTQMENDDVLGCRVNSGTVTVVDTWNPSPRQAPNMLDATQDGLCVQSTSFTNSRITCSLSRLINGTDIGQDYDLDNLFYLLYGRRAADQGPLTSLGYHTANGGMTPSISPIQYNPVNDNNTDGRCPVEVTGIESHNLVFGMPEGCLRADCEYYVGLSPNPSDPTYLDVYLEGNAAGWIAIGFSLNTQMENDDVLGCRVNSGAVTVVDTWNPSPRRAANMLDATQDGLCVQSTSFTNGRITCRFSRTINITDVGQDYNLNSSYHLLFGRRAADQGVTTVLGYHTENGGMTPAISEQQFNPVVDNNANERCPSQATAVGSHNLLFGMPQGCDRSSCEYYVGLSPNPSDPTYLDVYLEGNAAGWIAIGFSNNTQMEDDDVLGCRVNSGAVTVVDTWNPSPRQAPNMLDATQDGLCVQSTSFINGRITCSFSRLINGTDISQDYDLDNLFYLLYGRRAADQGLRTSLGYHSASGGMTPSISPILYNPVNDSNTDGRCPVEVTSIESHNLIFGMPEGCLRADCEYYVGLSPNPSDPTYLDVYLEGNAAGWIAIGFSNNTQMEDDDVLGCRVNSSIVTVVDTWNPSPRRTANMLDATQDGLCVQSTSFTNGRITCRFSRTINITDVGQDYNLDDSYYLLFGRRAADQGVTTVLGYHSANGGMTPAISEQQYNPVVDNNANNRCPDQATAVGSHNLLFGMPQGCERSACEYYVGLSPNPSDPTYLDVYLEGNAAGWIAVGFSLNTQMENDDVLGCRVNSGAVTVVDTWNPSSRRAPNVLDATQDGLCVQSTSFTNNRITCRFSRTINITDVGQDYNLNSSYYLLFGRRAADQGPTTALGYHTVNGGMTPAISEQQFNPVRDRNTGGCPPVPPTEDLVYTFQQGTQGSGYYFGARINRTNPLYLDMRLEASASGWVGVGFSVDNRMGVDDVLACQRDPNSNMVTAVDTWNPGPAREPNQIDPGQIDICPYTGSFENGRIICTFSRLINTGDTNNDLDLGMALFQLYGTSDSGGLSSLAQHGETPAVTAEAIVVTNATGAPTDDFPRRELTRVHGILMIVAWPLLVVSAIFFALWMKPALPNGEWFQIHRAFMIVSLFLTALGFIFIFVANAKNPGAPSPGLISFACGKSTGHFVIGIIVFFLQIMNPIIAIFRCKPTGSYRWIFNLIHGTAIGFLAEILALVNVGLGIALFESGCGGTNSFTLLWVYIVFVILLVIIQLVMTIVFTVMAFRAPPEKRAALGPTFLKYYFQRSAKSSFSPPQKDMEMTEKGKAASNDPPPKKKPSEDSPFRWGGFGVFIIITFVLVVVMAIMVAVI</sequence>
<keyword evidence="18" id="KW-1185">Reference proteome</keyword>
<evidence type="ECO:0000256" key="6">
    <source>
        <dbReference type="ARBA" id="ARBA00022982"/>
    </source>
</evidence>
<evidence type="ECO:0000256" key="3">
    <source>
        <dbReference type="ARBA" id="ARBA00009195"/>
    </source>
</evidence>
<dbReference type="GO" id="GO:1900449">
    <property type="term" value="P:regulation of glutamate receptor signaling pathway"/>
    <property type="evidence" value="ECO:0007669"/>
    <property type="project" value="InterPro"/>
</dbReference>
<dbReference type="GeneID" id="100636115"/>
<keyword evidence="5 12" id="KW-0812">Transmembrane</keyword>
<evidence type="ECO:0000256" key="13">
    <source>
        <dbReference type="SAM" id="SignalP"/>
    </source>
</evidence>
<feature type="domain" description="Cytochrome b561" evidence="15">
    <location>
        <begin position="1242"/>
        <end position="1456"/>
    </location>
</feature>
<evidence type="ECO:0000256" key="1">
    <source>
        <dbReference type="ARBA" id="ARBA00001970"/>
    </source>
</evidence>
<proteinExistence type="inferred from homology"/>
<evidence type="ECO:0000259" key="14">
    <source>
        <dbReference type="PROSITE" id="PS50836"/>
    </source>
</evidence>
<dbReference type="InterPro" id="IPR042307">
    <property type="entry name" value="Reeler_sf"/>
</dbReference>
<dbReference type="GO" id="GO:0099072">
    <property type="term" value="P:regulation of postsynaptic membrane neurotransmitter receptor levels"/>
    <property type="evidence" value="ECO:0007669"/>
    <property type="project" value="TreeGrafter"/>
</dbReference>
<dbReference type="PANTHER" id="PTHR46902">
    <property type="entry name" value="DOMON DOMAIN-CONTAINING PROTEIN FRRS1L"/>
    <property type="match status" value="1"/>
</dbReference>
<feature type="domain" description="DOMON" evidence="14">
    <location>
        <begin position="754"/>
        <end position="874"/>
    </location>
</feature>
<dbReference type="RefSeq" id="XP_019851665.1">
    <property type="nucleotide sequence ID" value="XM_019996106.1"/>
</dbReference>
<feature type="chain" id="PRO_5043038067" description="Ferric-chelate reductase 1" evidence="13">
    <location>
        <begin position="23"/>
        <end position="1543"/>
    </location>
</feature>
<organism evidence="17 18">
    <name type="scientific">Amphimedon queenslandica</name>
    <name type="common">Sponge</name>
    <dbReference type="NCBI Taxonomy" id="400682"/>
    <lineage>
        <taxon>Eukaryota</taxon>
        <taxon>Metazoa</taxon>
        <taxon>Porifera</taxon>
        <taxon>Demospongiae</taxon>
        <taxon>Heteroscleromorpha</taxon>
        <taxon>Haplosclerida</taxon>
        <taxon>Niphatidae</taxon>
        <taxon>Amphimedon</taxon>
    </lineage>
</organism>
<evidence type="ECO:0000256" key="8">
    <source>
        <dbReference type="ARBA" id="ARBA00023004"/>
    </source>
</evidence>
<dbReference type="CDD" id="cd08760">
    <property type="entry name" value="Cyt_b561_FRRS1_like"/>
    <property type="match status" value="1"/>
</dbReference>
<keyword evidence="9 12" id="KW-0472">Membrane</keyword>
<feature type="transmembrane region" description="Helical" evidence="12">
    <location>
        <begin position="1282"/>
        <end position="1303"/>
    </location>
</feature>
<feature type="signal peptide" evidence="13">
    <location>
        <begin position="1"/>
        <end position="22"/>
    </location>
</feature>
<keyword evidence="13" id="KW-0732">Signal</keyword>
<evidence type="ECO:0000313" key="17">
    <source>
        <dbReference type="EnsemblMetazoa" id="XP_019851665.1"/>
    </source>
</evidence>
<dbReference type="Pfam" id="PF02014">
    <property type="entry name" value="Reeler"/>
    <property type="match status" value="1"/>
</dbReference>
<dbReference type="Gene3D" id="1.20.120.1770">
    <property type="match status" value="1"/>
</dbReference>